<organism evidence="1 2">
    <name type="scientific">Flavobacterium geliluteum</name>
    <dbReference type="NCBI Taxonomy" id="2816120"/>
    <lineage>
        <taxon>Bacteria</taxon>
        <taxon>Pseudomonadati</taxon>
        <taxon>Bacteroidota</taxon>
        <taxon>Flavobacteriia</taxon>
        <taxon>Flavobacteriales</taxon>
        <taxon>Flavobacteriaceae</taxon>
        <taxon>Flavobacterium</taxon>
    </lineage>
</organism>
<keyword evidence="2" id="KW-1185">Reference proteome</keyword>
<sequence>MGGDWKDMFQGVKNNDLDLVKYYIKIGVDLNYQHPEYFTSVLVESIRMNNLEMMILLLQNGALPDVKEVYSNKVPITIALENKNYQAVAILNQYMEI</sequence>
<dbReference type="Proteomes" id="UP000675047">
    <property type="component" value="Unassembled WGS sequence"/>
</dbReference>
<gene>
    <name evidence="1" type="ORF">J3495_10985</name>
</gene>
<dbReference type="SUPFAM" id="SSF48403">
    <property type="entry name" value="Ankyrin repeat"/>
    <property type="match status" value="1"/>
</dbReference>
<evidence type="ECO:0000313" key="2">
    <source>
        <dbReference type="Proteomes" id="UP000675047"/>
    </source>
</evidence>
<comment type="caution">
    <text evidence="1">The sequence shown here is derived from an EMBL/GenBank/DDBJ whole genome shotgun (WGS) entry which is preliminary data.</text>
</comment>
<protein>
    <submittedName>
        <fullName evidence="1">Ankyrin repeat domain-containing protein</fullName>
    </submittedName>
</protein>
<dbReference type="InterPro" id="IPR036770">
    <property type="entry name" value="Ankyrin_rpt-contain_sf"/>
</dbReference>
<dbReference type="EMBL" id="JAGFBV010000016">
    <property type="protein sequence ID" value="MBP4138612.1"/>
    <property type="molecule type" value="Genomic_DNA"/>
</dbReference>
<dbReference type="InterPro" id="IPR002110">
    <property type="entry name" value="Ankyrin_rpt"/>
</dbReference>
<name>A0A941AZ71_9FLAO</name>
<dbReference type="Pfam" id="PF12796">
    <property type="entry name" value="Ank_2"/>
    <property type="match status" value="1"/>
</dbReference>
<dbReference type="AlphaFoldDB" id="A0A941AZ71"/>
<dbReference type="RefSeq" id="WP_210666606.1">
    <property type="nucleotide sequence ID" value="NZ_JAGFBV010000016.1"/>
</dbReference>
<evidence type="ECO:0000313" key="1">
    <source>
        <dbReference type="EMBL" id="MBP4138612.1"/>
    </source>
</evidence>
<accession>A0A941AZ71</accession>
<reference evidence="1 2" key="1">
    <citation type="submission" date="2021-03" db="EMBL/GenBank/DDBJ databases">
        <title>Flavobacterium Flabelliformis Sp. Nov. And Flavobacterium Geliluteum Sp. Nov., Two Novel Multidrug Resistant Psychrophilic Species Isolated From Antarctica.</title>
        <authorList>
            <person name="Kralova S."/>
            <person name="Busse H.J."/>
            <person name="Bezdicek M."/>
            <person name="Nykrynova M."/>
            <person name="Kroupova E."/>
            <person name="Krsek D."/>
            <person name="Sedlacek I."/>
        </authorList>
    </citation>
    <scope>NUCLEOTIDE SEQUENCE [LARGE SCALE GENOMIC DNA]</scope>
    <source>
        <strain evidence="1 2">P7388</strain>
    </source>
</reference>
<proteinExistence type="predicted"/>
<dbReference type="Gene3D" id="1.25.40.20">
    <property type="entry name" value="Ankyrin repeat-containing domain"/>
    <property type="match status" value="1"/>
</dbReference>